<dbReference type="InterPro" id="IPR050964">
    <property type="entry name" value="Striated_Muscle_Regulatory"/>
</dbReference>
<keyword evidence="7" id="KW-1185">Reference proteome</keyword>
<evidence type="ECO:0000313" key="6">
    <source>
        <dbReference type="EMBL" id="CAK9062567.1"/>
    </source>
</evidence>
<dbReference type="Pfam" id="PF00041">
    <property type="entry name" value="fn3"/>
    <property type="match status" value="1"/>
</dbReference>
<dbReference type="Proteomes" id="UP001642484">
    <property type="component" value="Unassembled WGS sequence"/>
</dbReference>
<dbReference type="SMART" id="SM00060">
    <property type="entry name" value="FN3"/>
    <property type="match status" value="2"/>
</dbReference>
<evidence type="ECO:0000313" key="5">
    <source>
        <dbReference type="EMBL" id="CAK9035311.1"/>
    </source>
</evidence>
<organism evidence="5 7">
    <name type="scientific">Durusdinium trenchii</name>
    <dbReference type="NCBI Taxonomy" id="1381693"/>
    <lineage>
        <taxon>Eukaryota</taxon>
        <taxon>Sar</taxon>
        <taxon>Alveolata</taxon>
        <taxon>Dinophyceae</taxon>
        <taxon>Suessiales</taxon>
        <taxon>Symbiodiniaceae</taxon>
        <taxon>Durusdinium</taxon>
    </lineage>
</organism>
<proteinExistence type="predicted"/>
<dbReference type="PROSITE" id="PS50853">
    <property type="entry name" value="FN3"/>
    <property type="match status" value="1"/>
</dbReference>
<name>A0ABP0L833_9DINO</name>
<feature type="compositionally biased region" description="Pro residues" evidence="3">
    <location>
        <begin position="21"/>
        <end position="33"/>
    </location>
</feature>
<gene>
    <name evidence="5" type="ORF">CCMP2556_LOCUS19849</name>
    <name evidence="6" type="ORF">CCMP2556_LOCUS30762</name>
</gene>
<dbReference type="CDD" id="cd00063">
    <property type="entry name" value="FN3"/>
    <property type="match status" value="1"/>
</dbReference>
<dbReference type="EMBL" id="CAXAMN010021707">
    <property type="protein sequence ID" value="CAK9062567.1"/>
    <property type="molecule type" value="Genomic_DNA"/>
</dbReference>
<accession>A0ABP0L833</accession>
<dbReference type="PANTHER" id="PTHR13817">
    <property type="entry name" value="TITIN"/>
    <property type="match status" value="1"/>
</dbReference>
<evidence type="ECO:0000256" key="1">
    <source>
        <dbReference type="ARBA" id="ARBA00022737"/>
    </source>
</evidence>
<dbReference type="EMBL" id="CAXAMN010011447">
    <property type="protein sequence ID" value="CAK9035311.1"/>
    <property type="molecule type" value="Genomic_DNA"/>
</dbReference>
<feature type="coiled-coil region" evidence="2">
    <location>
        <begin position="656"/>
        <end position="716"/>
    </location>
</feature>
<dbReference type="SUPFAM" id="SSF49265">
    <property type="entry name" value="Fibronectin type III"/>
    <property type="match status" value="1"/>
</dbReference>
<dbReference type="PANTHER" id="PTHR13817:SF73">
    <property type="entry name" value="FIBRONECTIN TYPE-III DOMAIN-CONTAINING PROTEIN"/>
    <property type="match status" value="1"/>
</dbReference>
<feature type="region of interest" description="Disordered" evidence="3">
    <location>
        <begin position="1"/>
        <end position="87"/>
    </location>
</feature>
<dbReference type="InterPro" id="IPR003961">
    <property type="entry name" value="FN3_dom"/>
</dbReference>
<feature type="compositionally biased region" description="Low complexity" evidence="3">
    <location>
        <begin position="318"/>
        <end position="328"/>
    </location>
</feature>
<evidence type="ECO:0000313" key="7">
    <source>
        <dbReference type="Proteomes" id="UP001642484"/>
    </source>
</evidence>
<keyword evidence="1" id="KW-0677">Repeat</keyword>
<evidence type="ECO:0000256" key="2">
    <source>
        <dbReference type="SAM" id="Coils"/>
    </source>
</evidence>
<dbReference type="InterPro" id="IPR036116">
    <property type="entry name" value="FN3_sf"/>
</dbReference>
<dbReference type="InterPro" id="IPR013783">
    <property type="entry name" value="Ig-like_fold"/>
</dbReference>
<feature type="region of interest" description="Disordered" evidence="3">
    <location>
        <begin position="315"/>
        <end position="334"/>
    </location>
</feature>
<evidence type="ECO:0000256" key="3">
    <source>
        <dbReference type="SAM" id="MobiDB-lite"/>
    </source>
</evidence>
<reference evidence="5 7" key="1">
    <citation type="submission" date="2024-02" db="EMBL/GenBank/DDBJ databases">
        <authorList>
            <person name="Chen Y."/>
            <person name="Shah S."/>
            <person name="Dougan E. K."/>
            <person name="Thang M."/>
            <person name="Chan C."/>
        </authorList>
    </citation>
    <scope>NUCLEOTIDE SEQUENCE [LARGE SCALE GENOMIC DNA]</scope>
</reference>
<comment type="caution">
    <text evidence="5">The sequence shown here is derived from an EMBL/GenBank/DDBJ whole genome shotgun (WGS) entry which is preliminary data.</text>
</comment>
<evidence type="ECO:0000259" key="4">
    <source>
        <dbReference type="PROSITE" id="PS50853"/>
    </source>
</evidence>
<keyword evidence="2" id="KW-0175">Coiled coil</keyword>
<feature type="domain" description="Fibronectin type-III" evidence="4">
    <location>
        <begin position="271"/>
        <end position="384"/>
    </location>
</feature>
<dbReference type="Gene3D" id="2.60.40.10">
    <property type="entry name" value="Immunoglobulins"/>
    <property type="match status" value="2"/>
</dbReference>
<protein>
    <recommendedName>
        <fullName evidence="4">Fibronectin type-III domain-containing protein</fullName>
    </recommendedName>
</protein>
<sequence length="742" mass="80578">MQSNALARPVTATVSRHPVQSVPPPGEVRPAPVPVRSLRFAEPSSCPQGPHGAGCTALATRAAPTGNERRASGTSGRRRERPRNLPRPEPELLVVKFLYLSRLPSGWLQASQYQLSLHVGEDARSDPPARPGIYSTPLIPAGPPQAVPPEEAHLREQIAMAVKAMDGDSRAGDLECRFKSRVAVRLTDAGPGPAAGGPKYFRVDAWVLPTRLFGTVQAELFARAFVPIEAKYHRRACTWPMIDAAGNDIGVFLTCEFAFAGIPSSVKDLTARLNPNAINPNQNEVNLTWLPPGTAAEDRVVPILGYRVDSRCLGRKGSSGSMSPSRASWQHEGDVEPRQAGPLRFVVPNLKPDTMYLFRVCAVNEVGLSEPEEVEVKTGPCAPAGCGQPRLAGCNGPVLAVEWDAPMYDGGANLVAYRVWVRPFSATDASPDEWLEVGHVKHNPSGVQRAEIHTEDLDPSIGRYLCRVAAINEVGEMGPATADAVSLTLPNPCAVSRPTPATSSAHLALGRAPWLQSGGNLLTMTINEPGHGGKRKVTVPLFQDNVDELPFGLDGLGAQSLASAASASDGSHEKPSHELALPERLDATGYWPPLAPISDDSRQWYHKDAFPETFREREALVPFKATHYTQYTPPRDERYEKYEKEKFGKPYDYSEVDLLKRLLEEKRSLLEESLQNFQELTEQLQVSTSEALRLRHEEVEIEAAGYQAEVAVLSQKLGEQLGEPLLSVPSGGLAALTALTPF</sequence>